<keyword evidence="2" id="KW-1185">Reference proteome</keyword>
<gene>
    <name evidence="1" type="ORF">M529_14635</name>
</gene>
<dbReference type="Proteomes" id="UP000015523">
    <property type="component" value="Unassembled WGS sequence"/>
</dbReference>
<reference evidence="1 2" key="1">
    <citation type="journal article" date="2013" name="Genome Announc.">
        <title>Draft Genome Sequence of Sphingobium ummariense Strain RL-3, a Hexachlorocyclohexane-Degrading Bacterium.</title>
        <authorList>
            <person name="Kohli P."/>
            <person name="Dua A."/>
            <person name="Sangwan N."/>
            <person name="Oldach P."/>
            <person name="Khurana J.P."/>
            <person name="Lal R."/>
        </authorList>
    </citation>
    <scope>NUCLEOTIDE SEQUENCE [LARGE SCALE GENOMIC DNA]</scope>
    <source>
        <strain evidence="1 2">RL-3</strain>
    </source>
</reference>
<dbReference type="AlphaFoldDB" id="T0J3G0"/>
<dbReference type="EMBL" id="AUWY01000101">
    <property type="protein sequence ID" value="EQB31382.1"/>
    <property type="molecule type" value="Genomic_DNA"/>
</dbReference>
<evidence type="ECO:0000313" key="1">
    <source>
        <dbReference type="EMBL" id="EQB31382.1"/>
    </source>
</evidence>
<name>T0J3G0_9SPHN</name>
<proteinExistence type="predicted"/>
<organism evidence="1 2">
    <name type="scientific">Sphingobium ummariense RL-3</name>
    <dbReference type="NCBI Taxonomy" id="1346791"/>
    <lineage>
        <taxon>Bacteria</taxon>
        <taxon>Pseudomonadati</taxon>
        <taxon>Pseudomonadota</taxon>
        <taxon>Alphaproteobacteria</taxon>
        <taxon>Sphingomonadales</taxon>
        <taxon>Sphingomonadaceae</taxon>
        <taxon>Sphingobium</taxon>
    </lineage>
</organism>
<sequence>MSRLPFDVKLVGIKIGIYGLAIEVQRANLFQRIEICVIRKIEE</sequence>
<protein>
    <submittedName>
        <fullName evidence="1">Uncharacterized protein</fullName>
    </submittedName>
</protein>
<dbReference type="STRING" id="1346791.M529_14635"/>
<accession>T0J3G0</accession>
<evidence type="ECO:0000313" key="2">
    <source>
        <dbReference type="Proteomes" id="UP000015523"/>
    </source>
</evidence>
<comment type="caution">
    <text evidence="1">The sequence shown here is derived from an EMBL/GenBank/DDBJ whole genome shotgun (WGS) entry which is preliminary data.</text>
</comment>